<evidence type="ECO:0000256" key="2">
    <source>
        <dbReference type="ARBA" id="ARBA00024764"/>
    </source>
</evidence>
<dbReference type="RefSeq" id="WP_099084020.1">
    <property type="nucleotide sequence ID" value="NZ_AWQQ01000118.1"/>
</dbReference>
<dbReference type="PANTHER" id="PTHR40083:SF1">
    <property type="entry name" value="UPF0122 PROTEIN YLXM"/>
    <property type="match status" value="1"/>
</dbReference>
<dbReference type="InterPro" id="IPR054831">
    <property type="entry name" value="UPF0122_fam_protein"/>
</dbReference>
<dbReference type="PANTHER" id="PTHR40083">
    <property type="entry name" value="UPF0122 PROTEIN CBO2450/CLC_2298"/>
    <property type="match status" value="1"/>
</dbReference>
<evidence type="ECO:0000256" key="1">
    <source>
        <dbReference type="ARBA" id="ARBA00008720"/>
    </source>
</evidence>
<reference evidence="4 5" key="1">
    <citation type="submission" date="2013-09" db="EMBL/GenBank/DDBJ databases">
        <title>Biodegradation of hydrocarbons in the deep terrestrial subsurface : characterization of a microbial consortium composed of two Desulfotomaculum species originating from a deep geological formation.</title>
        <authorList>
            <person name="Aullo T."/>
            <person name="Berlendis S."/>
            <person name="Lascourreges J.-F."/>
            <person name="Dessort D."/>
            <person name="Saint-Laurent S."/>
            <person name="Schraauwers B."/>
            <person name="Mas J."/>
            <person name="Magot M."/>
            <person name="Ranchou-Peyruse A."/>
        </authorList>
    </citation>
    <scope>NUCLEOTIDE SEQUENCE [LARGE SCALE GENOMIC DNA]</scope>
    <source>
        <strain evidence="4 5">Bs107</strain>
    </source>
</reference>
<keyword evidence="4" id="KW-0238">DNA-binding</keyword>
<dbReference type="InterPro" id="IPR007394">
    <property type="entry name" value="UPF0122"/>
</dbReference>
<gene>
    <name evidence="4" type="ORF">P378_18615</name>
</gene>
<accession>A0A2C6MAN6</accession>
<dbReference type="Gene3D" id="1.10.10.10">
    <property type="entry name" value="Winged helix-like DNA-binding domain superfamily/Winged helix DNA-binding domain"/>
    <property type="match status" value="1"/>
</dbReference>
<dbReference type="InterPro" id="IPR036388">
    <property type="entry name" value="WH-like_DNA-bd_sf"/>
</dbReference>
<dbReference type="Pfam" id="PF04297">
    <property type="entry name" value="UPF0122"/>
    <property type="match status" value="1"/>
</dbReference>
<dbReference type="OrthoDB" id="6392at2"/>
<protein>
    <recommendedName>
        <fullName evidence="3">UPF0122 protein P378_18615</fullName>
    </recommendedName>
</protein>
<comment type="function">
    <text evidence="2 3">Might take part in the signal recognition particle (SRP) pathway. This is inferred from the conservation of its genetic proximity to ftsY/ffh. May be a regulatory protein.</text>
</comment>
<evidence type="ECO:0000313" key="4">
    <source>
        <dbReference type="EMBL" id="PHJ37068.1"/>
    </source>
</evidence>
<keyword evidence="5" id="KW-1185">Reference proteome</keyword>
<dbReference type="HAMAP" id="MF_00245">
    <property type="entry name" value="UPF0122"/>
    <property type="match status" value="1"/>
</dbReference>
<sequence>MKEFHKINLLYDFYGSLLTERQQNFIELYYGDDLSLGEIAEQFDVTRQAVHDTLKRAEQTLGTYEEKLGLVDKFSKEYRSIEEALHLIQRYQTGLEPDGLEKTKEILESILKNRQEF</sequence>
<dbReference type="NCBIfam" id="NF045758">
    <property type="entry name" value="YlxM"/>
    <property type="match status" value="1"/>
</dbReference>
<dbReference type="NCBIfam" id="NF001072">
    <property type="entry name" value="PRK00118.2-2"/>
    <property type="match status" value="1"/>
</dbReference>
<dbReference type="AlphaFoldDB" id="A0A2C6MAN6"/>
<proteinExistence type="inferred from homology"/>
<comment type="caution">
    <text evidence="4">The sequence shown here is derived from an EMBL/GenBank/DDBJ whole genome shotgun (WGS) entry which is preliminary data.</text>
</comment>
<evidence type="ECO:0000256" key="3">
    <source>
        <dbReference type="HAMAP-Rule" id="MF_00245"/>
    </source>
</evidence>
<dbReference type="GO" id="GO:0003677">
    <property type="term" value="F:DNA binding"/>
    <property type="evidence" value="ECO:0007669"/>
    <property type="project" value="UniProtKB-KW"/>
</dbReference>
<name>A0A2C6MAN6_9FIRM</name>
<organism evidence="4 5">
    <name type="scientific">Desulforamulus profundi</name>
    <dbReference type="NCBI Taxonomy" id="1383067"/>
    <lineage>
        <taxon>Bacteria</taxon>
        <taxon>Bacillati</taxon>
        <taxon>Bacillota</taxon>
        <taxon>Clostridia</taxon>
        <taxon>Eubacteriales</taxon>
        <taxon>Peptococcaceae</taxon>
        <taxon>Desulforamulus</taxon>
    </lineage>
</organism>
<evidence type="ECO:0000313" key="5">
    <source>
        <dbReference type="Proteomes" id="UP000222564"/>
    </source>
</evidence>
<dbReference type="InterPro" id="IPR013324">
    <property type="entry name" value="RNA_pol_sigma_r3/r4-like"/>
</dbReference>
<comment type="similarity">
    <text evidence="1 3">Belongs to the UPF0122 family.</text>
</comment>
<dbReference type="Proteomes" id="UP000222564">
    <property type="component" value="Unassembled WGS sequence"/>
</dbReference>
<dbReference type="SUPFAM" id="SSF88659">
    <property type="entry name" value="Sigma3 and sigma4 domains of RNA polymerase sigma factors"/>
    <property type="match status" value="1"/>
</dbReference>
<dbReference type="EMBL" id="AWQQ01000118">
    <property type="protein sequence ID" value="PHJ37068.1"/>
    <property type="molecule type" value="Genomic_DNA"/>
</dbReference>